<reference evidence="2 3" key="1">
    <citation type="submission" date="2017-06" db="EMBL/GenBank/DDBJ databases">
        <title>Hymenobacter amundsenii sp. nov. isolated from regoliths in Antarctica.</title>
        <authorList>
            <person name="Sedlacek I."/>
            <person name="Kralova S."/>
            <person name="Pantucek R."/>
            <person name="Svec P."/>
            <person name="Holochova P."/>
            <person name="Stankova E."/>
            <person name="Vrbovska V."/>
            <person name="Busse H.-J."/>
        </authorList>
    </citation>
    <scope>NUCLEOTIDE SEQUENCE [LARGE SCALE GENOMIC DNA]</scope>
    <source>
        <strain evidence="2 3">CCM 8682</strain>
    </source>
</reference>
<dbReference type="RefSeq" id="WP_088464653.1">
    <property type="nucleotide sequence ID" value="NZ_NIRR01000018.1"/>
</dbReference>
<gene>
    <name evidence="2" type="ORF">CDA63_11775</name>
</gene>
<organism evidence="2 3">
    <name type="scientific">Hymenobacter amundsenii</name>
    <dbReference type="NCBI Taxonomy" id="2006685"/>
    <lineage>
        <taxon>Bacteria</taxon>
        <taxon>Pseudomonadati</taxon>
        <taxon>Bacteroidota</taxon>
        <taxon>Cytophagia</taxon>
        <taxon>Cytophagales</taxon>
        <taxon>Hymenobacteraceae</taxon>
        <taxon>Hymenobacter</taxon>
    </lineage>
</organism>
<dbReference type="AlphaFoldDB" id="A0A246FK05"/>
<evidence type="ECO:0000313" key="3">
    <source>
        <dbReference type="Proteomes" id="UP000197277"/>
    </source>
</evidence>
<name>A0A246FK05_9BACT</name>
<evidence type="ECO:0000256" key="1">
    <source>
        <dbReference type="SAM" id="Coils"/>
    </source>
</evidence>
<dbReference type="OrthoDB" id="882482at2"/>
<accession>A0A246FK05</accession>
<comment type="caution">
    <text evidence="2">The sequence shown here is derived from an EMBL/GenBank/DDBJ whole genome shotgun (WGS) entry which is preliminary data.</text>
</comment>
<proteinExistence type="predicted"/>
<sequence>MSVSIVTWLANPVDFAQGVALYAEAGGAGVYGQLFALGETSYSRQVLEQQLRKLVGPVEEMPNLSQDYLKQMRAEISQQDWQRAILNEPPPAPEPEALADVRARLKATRDERSQLHAQLTTPRLSRVIRNTMAHRIVALTDQVRELLATEAHLLEHGRLPGPLATDELVDAGELRRRLSNAISRRAKLRKRLDRASELPALEEEISLIREKLTPTQRV</sequence>
<keyword evidence="1" id="KW-0175">Coiled coil</keyword>
<keyword evidence="3" id="KW-1185">Reference proteome</keyword>
<protein>
    <submittedName>
        <fullName evidence="2">Uncharacterized protein</fullName>
    </submittedName>
</protein>
<dbReference type="Proteomes" id="UP000197277">
    <property type="component" value="Unassembled WGS sequence"/>
</dbReference>
<feature type="coiled-coil region" evidence="1">
    <location>
        <begin position="171"/>
        <end position="198"/>
    </location>
</feature>
<evidence type="ECO:0000313" key="2">
    <source>
        <dbReference type="EMBL" id="OWP62890.1"/>
    </source>
</evidence>
<dbReference type="EMBL" id="NIRR01000018">
    <property type="protein sequence ID" value="OWP62890.1"/>
    <property type="molecule type" value="Genomic_DNA"/>
</dbReference>